<protein>
    <recommendedName>
        <fullName evidence="2">histidine kinase</fullName>
        <ecNumber evidence="2">2.7.13.3</ecNumber>
    </recommendedName>
</protein>
<accession>A0A242MXS3</accession>
<evidence type="ECO:0000256" key="1">
    <source>
        <dbReference type="ARBA" id="ARBA00000085"/>
    </source>
</evidence>
<evidence type="ECO:0000259" key="9">
    <source>
        <dbReference type="PROSITE" id="PS50109"/>
    </source>
</evidence>
<evidence type="ECO:0000256" key="6">
    <source>
        <dbReference type="ARBA" id="ARBA00022777"/>
    </source>
</evidence>
<dbReference type="InterPro" id="IPR036097">
    <property type="entry name" value="HisK_dim/P_sf"/>
</dbReference>
<dbReference type="PROSITE" id="PS50109">
    <property type="entry name" value="HIS_KIN"/>
    <property type="match status" value="1"/>
</dbReference>
<dbReference type="SMART" id="SM00387">
    <property type="entry name" value="HATPase_c"/>
    <property type="match status" value="1"/>
</dbReference>
<organism evidence="10 11">
    <name type="scientific">Caballeronia sordidicola</name>
    <name type="common">Burkholderia sordidicola</name>
    <dbReference type="NCBI Taxonomy" id="196367"/>
    <lineage>
        <taxon>Bacteria</taxon>
        <taxon>Pseudomonadati</taxon>
        <taxon>Pseudomonadota</taxon>
        <taxon>Betaproteobacteria</taxon>
        <taxon>Burkholderiales</taxon>
        <taxon>Burkholderiaceae</taxon>
        <taxon>Caballeronia</taxon>
    </lineage>
</organism>
<evidence type="ECO:0000256" key="2">
    <source>
        <dbReference type="ARBA" id="ARBA00012438"/>
    </source>
</evidence>
<dbReference type="CDD" id="cd00082">
    <property type="entry name" value="HisKA"/>
    <property type="match status" value="1"/>
</dbReference>
<dbReference type="InterPro" id="IPR050351">
    <property type="entry name" value="BphY/WalK/GraS-like"/>
</dbReference>
<evidence type="ECO:0000256" key="7">
    <source>
        <dbReference type="ARBA" id="ARBA00022840"/>
    </source>
</evidence>
<evidence type="ECO:0000313" key="11">
    <source>
        <dbReference type="Proteomes" id="UP000195221"/>
    </source>
</evidence>
<dbReference type="EMBL" id="NBTZ01000039">
    <property type="protein sequence ID" value="OTP76227.1"/>
    <property type="molecule type" value="Genomic_DNA"/>
</dbReference>
<dbReference type="EC" id="2.7.13.3" evidence="2"/>
<comment type="catalytic activity">
    <reaction evidence="1">
        <text>ATP + protein L-histidine = ADP + protein N-phospho-L-histidine.</text>
        <dbReference type="EC" id="2.7.13.3"/>
    </reaction>
</comment>
<proteinExistence type="predicted"/>
<dbReference type="Proteomes" id="UP000195221">
    <property type="component" value="Unassembled WGS sequence"/>
</dbReference>
<dbReference type="InterPro" id="IPR004358">
    <property type="entry name" value="Sig_transdc_His_kin-like_C"/>
</dbReference>
<gene>
    <name evidence="10" type="ORF">PAMC26577_11445</name>
</gene>
<dbReference type="PANTHER" id="PTHR42878:SF7">
    <property type="entry name" value="SENSOR HISTIDINE KINASE GLRK"/>
    <property type="match status" value="1"/>
</dbReference>
<reference evidence="10 11" key="1">
    <citation type="submission" date="2017-03" db="EMBL/GenBank/DDBJ databases">
        <title>Genome analysis of strain PAMC 26577.</title>
        <authorList>
            <person name="Oh H.-M."/>
            <person name="Yang J.-A."/>
        </authorList>
    </citation>
    <scope>NUCLEOTIDE SEQUENCE [LARGE SCALE GENOMIC DNA]</scope>
    <source>
        <strain evidence="10 11">PAMC 26577</strain>
    </source>
</reference>
<dbReference type="GO" id="GO:0005524">
    <property type="term" value="F:ATP binding"/>
    <property type="evidence" value="ECO:0007669"/>
    <property type="project" value="UniProtKB-KW"/>
</dbReference>
<dbReference type="SUPFAM" id="SSF55874">
    <property type="entry name" value="ATPase domain of HSP90 chaperone/DNA topoisomerase II/histidine kinase"/>
    <property type="match status" value="1"/>
</dbReference>
<dbReference type="CDD" id="cd00075">
    <property type="entry name" value="HATPase"/>
    <property type="match status" value="1"/>
</dbReference>
<keyword evidence="7" id="KW-0067">ATP-binding</keyword>
<dbReference type="GO" id="GO:0000156">
    <property type="term" value="F:phosphorelay response regulator activity"/>
    <property type="evidence" value="ECO:0007669"/>
    <property type="project" value="TreeGrafter"/>
</dbReference>
<dbReference type="InterPro" id="IPR003661">
    <property type="entry name" value="HisK_dim/P_dom"/>
</dbReference>
<feature type="domain" description="Histidine kinase" evidence="9">
    <location>
        <begin position="156"/>
        <end position="372"/>
    </location>
</feature>
<dbReference type="GO" id="GO:0000155">
    <property type="term" value="F:phosphorelay sensor kinase activity"/>
    <property type="evidence" value="ECO:0007669"/>
    <property type="project" value="InterPro"/>
</dbReference>
<evidence type="ECO:0000313" key="10">
    <source>
        <dbReference type="EMBL" id="OTP76227.1"/>
    </source>
</evidence>
<dbReference type="InterPro" id="IPR036890">
    <property type="entry name" value="HATPase_C_sf"/>
</dbReference>
<keyword evidence="8" id="KW-0902">Two-component regulatory system</keyword>
<dbReference type="RefSeq" id="WP_075357189.1">
    <property type="nucleotide sequence ID" value="NZ_MSRG01000004.1"/>
</dbReference>
<evidence type="ECO:0000256" key="5">
    <source>
        <dbReference type="ARBA" id="ARBA00022741"/>
    </source>
</evidence>
<dbReference type="GO" id="GO:0007234">
    <property type="term" value="P:osmosensory signaling via phosphorelay pathway"/>
    <property type="evidence" value="ECO:0007669"/>
    <property type="project" value="TreeGrafter"/>
</dbReference>
<dbReference type="SUPFAM" id="SSF47384">
    <property type="entry name" value="Homodimeric domain of signal transducing histidine kinase"/>
    <property type="match status" value="1"/>
</dbReference>
<dbReference type="SMART" id="SM00388">
    <property type="entry name" value="HisKA"/>
    <property type="match status" value="1"/>
</dbReference>
<dbReference type="InterPro" id="IPR005467">
    <property type="entry name" value="His_kinase_dom"/>
</dbReference>
<dbReference type="Pfam" id="PF02518">
    <property type="entry name" value="HATPase_c"/>
    <property type="match status" value="1"/>
</dbReference>
<dbReference type="InterPro" id="IPR003594">
    <property type="entry name" value="HATPase_dom"/>
</dbReference>
<evidence type="ECO:0000256" key="4">
    <source>
        <dbReference type="ARBA" id="ARBA00022679"/>
    </source>
</evidence>
<dbReference type="PRINTS" id="PR00344">
    <property type="entry name" value="BCTRLSENSOR"/>
</dbReference>
<dbReference type="Gene3D" id="3.30.565.10">
    <property type="entry name" value="Histidine kinase-like ATPase, C-terminal domain"/>
    <property type="match status" value="1"/>
</dbReference>
<name>A0A242MXS3_CABSO</name>
<evidence type="ECO:0000256" key="3">
    <source>
        <dbReference type="ARBA" id="ARBA00022553"/>
    </source>
</evidence>
<dbReference type="AlphaFoldDB" id="A0A242MXS3"/>
<keyword evidence="5" id="KW-0547">Nucleotide-binding</keyword>
<keyword evidence="6 10" id="KW-0418">Kinase</keyword>
<evidence type="ECO:0000256" key="8">
    <source>
        <dbReference type="ARBA" id="ARBA00023012"/>
    </source>
</evidence>
<sequence length="372" mass="40615">MELHRFIQKYMEAILAEWDAFARSVAPADISHLALRDHARQILQAIAVDIETFQSSQAQIEKSQGLALNPNVDSTAASIHGVLRKENNFSLTQLSAEYRSLRATVLRLWLPQVQTMSPATVHSMIRFNEAIDQALSESIAAYTDSADQTRELFLAILGHDLRAPLATMTTSGELLARPQLQIAKIPEIGARIRRSARLMSSMVEDLLGYTRTKLGVGIPTTFEAVDLQATCQSAIDDAGALHPATKFELATTDSLAGWFDSVRVTQLFTNLLKNAAQYGEKGRPVEMNVAGNSDAVIVKVRNHGSTIPEESLRSIFQPLIQLSTEGDDVRPMASLGLGLYVARETALAHGGSISVESDETDGTTFTVCLPKR</sequence>
<dbReference type="Pfam" id="PF00512">
    <property type="entry name" value="HisKA"/>
    <property type="match status" value="1"/>
</dbReference>
<keyword evidence="3" id="KW-0597">Phosphoprotein</keyword>
<comment type="caution">
    <text evidence="10">The sequence shown here is derived from an EMBL/GenBank/DDBJ whole genome shotgun (WGS) entry which is preliminary data.</text>
</comment>
<dbReference type="GO" id="GO:0030295">
    <property type="term" value="F:protein kinase activator activity"/>
    <property type="evidence" value="ECO:0007669"/>
    <property type="project" value="TreeGrafter"/>
</dbReference>
<keyword evidence="4" id="KW-0808">Transferase</keyword>
<dbReference type="PANTHER" id="PTHR42878">
    <property type="entry name" value="TWO-COMPONENT HISTIDINE KINASE"/>
    <property type="match status" value="1"/>
</dbReference>
<dbReference type="Gene3D" id="1.10.287.130">
    <property type="match status" value="1"/>
</dbReference>